<name>A0AAD6UW95_9AGAR</name>
<organism evidence="1 2">
    <name type="scientific">Mycena pura</name>
    <dbReference type="NCBI Taxonomy" id="153505"/>
    <lineage>
        <taxon>Eukaryota</taxon>
        <taxon>Fungi</taxon>
        <taxon>Dikarya</taxon>
        <taxon>Basidiomycota</taxon>
        <taxon>Agaricomycotina</taxon>
        <taxon>Agaricomycetes</taxon>
        <taxon>Agaricomycetidae</taxon>
        <taxon>Agaricales</taxon>
        <taxon>Marasmiineae</taxon>
        <taxon>Mycenaceae</taxon>
        <taxon>Mycena</taxon>
    </lineage>
</organism>
<feature type="non-terminal residue" evidence="1">
    <location>
        <position position="55"/>
    </location>
</feature>
<feature type="non-terminal residue" evidence="1">
    <location>
        <position position="1"/>
    </location>
</feature>
<reference evidence="1" key="1">
    <citation type="submission" date="2023-03" db="EMBL/GenBank/DDBJ databases">
        <title>Massive genome expansion in bonnet fungi (Mycena s.s.) driven by repeated elements and novel gene families across ecological guilds.</title>
        <authorList>
            <consortium name="Lawrence Berkeley National Laboratory"/>
            <person name="Harder C.B."/>
            <person name="Miyauchi S."/>
            <person name="Viragh M."/>
            <person name="Kuo A."/>
            <person name="Thoen E."/>
            <person name="Andreopoulos B."/>
            <person name="Lu D."/>
            <person name="Skrede I."/>
            <person name="Drula E."/>
            <person name="Henrissat B."/>
            <person name="Morin E."/>
            <person name="Kohler A."/>
            <person name="Barry K."/>
            <person name="LaButti K."/>
            <person name="Morin E."/>
            <person name="Salamov A."/>
            <person name="Lipzen A."/>
            <person name="Mereny Z."/>
            <person name="Hegedus B."/>
            <person name="Baldrian P."/>
            <person name="Stursova M."/>
            <person name="Weitz H."/>
            <person name="Taylor A."/>
            <person name="Grigoriev I.V."/>
            <person name="Nagy L.G."/>
            <person name="Martin F."/>
            <person name="Kauserud H."/>
        </authorList>
    </citation>
    <scope>NUCLEOTIDE SEQUENCE</scope>
    <source>
        <strain evidence="1">9144</strain>
    </source>
</reference>
<evidence type="ECO:0000313" key="1">
    <source>
        <dbReference type="EMBL" id="KAJ7191729.1"/>
    </source>
</evidence>
<dbReference type="EMBL" id="JARJCW010000129">
    <property type="protein sequence ID" value="KAJ7191729.1"/>
    <property type="molecule type" value="Genomic_DNA"/>
</dbReference>
<sequence>DFIIKLKKHLLCRILKADEDREFTVEELIQISFTARRLYTHKTMRVNYTTYDLQR</sequence>
<accession>A0AAD6UW95</accession>
<protein>
    <submittedName>
        <fullName evidence="1">Uncharacterized protein</fullName>
    </submittedName>
</protein>
<gene>
    <name evidence="1" type="ORF">GGX14DRAFT_306359</name>
</gene>
<dbReference type="Proteomes" id="UP001219525">
    <property type="component" value="Unassembled WGS sequence"/>
</dbReference>
<keyword evidence="2" id="KW-1185">Reference proteome</keyword>
<evidence type="ECO:0000313" key="2">
    <source>
        <dbReference type="Proteomes" id="UP001219525"/>
    </source>
</evidence>
<proteinExistence type="predicted"/>
<comment type="caution">
    <text evidence="1">The sequence shown here is derived from an EMBL/GenBank/DDBJ whole genome shotgun (WGS) entry which is preliminary data.</text>
</comment>
<dbReference type="AlphaFoldDB" id="A0AAD6UW95"/>